<dbReference type="Gene3D" id="3.90.580.10">
    <property type="entry name" value="Zinc finger, CHC2-type domain"/>
    <property type="match status" value="1"/>
</dbReference>
<dbReference type="SMART" id="SM00778">
    <property type="entry name" value="Prim_Zn_Ribbon"/>
    <property type="match status" value="1"/>
</dbReference>
<dbReference type="CDD" id="cd01029">
    <property type="entry name" value="TOPRIM_primases"/>
    <property type="match status" value="1"/>
</dbReference>
<organism evidence="8 9">
    <name type="scientific">Azonexus hydrophilus</name>
    <dbReference type="NCBI Taxonomy" id="418702"/>
    <lineage>
        <taxon>Bacteria</taxon>
        <taxon>Pseudomonadati</taxon>
        <taxon>Pseudomonadota</taxon>
        <taxon>Betaproteobacteria</taxon>
        <taxon>Rhodocyclales</taxon>
        <taxon>Azonexaceae</taxon>
        <taxon>Azonexus</taxon>
    </lineage>
</organism>
<keyword evidence="8" id="KW-0614">Plasmid</keyword>
<evidence type="ECO:0000313" key="9">
    <source>
        <dbReference type="Proteomes" id="UP001479520"/>
    </source>
</evidence>
<dbReference type="InterPro" id="IPR006171">
    <property type="entry name" value="TOPRIM_dom"/>
</dbReference>
<reference evidence="8 9" key="1">
    <citation type="submission" date="2024-04" db="EMBL/GenBank/DDBJ databases">
        <title>Dissimilatory iodate-reducing microorganisms contribute to the enrichment of iodine in groundwater.</title>
        <authorList>
            <person name="Jiang Z."/>
        </authorList>
    </citation>
    <scope>NUCLEOTIDE SEQUENCE [LARGE SCALE GENOMIC DNA]</scope>
    <source>
        <strain evidence="8 9">NCP973</strain>
        <plasmid evidence="8 9">unnamed1</plasmid>
    </source>
</reference>
<evidence type="ECO:0000256" key="5">
    <source>
        <dbReference type="ARBA" id="ARBA00022705"/>
    </source>
</evidence>
<evidence type="ECO:0000256" key="6">
    <source>
        <dbReference type="ARBA" id="ARBA00023163"/>
    </source>
</evidence>
<keyword evidence="2" id="KW-0639">Primosome</keyword>
<evidence type="ECO:0000256" key="3">
    <source>
        <dbReference type="ARBA" id="ARBA00022679"/>
    </source>
</evidence>
<sequence length="347" mass="38556">MSNIMDDAFGRWRDIHIELGIDEKSLDGFHHPCPACGGRDRFRYDKKDDGSFFCSGCGPGDGMSLVMRYRNMTFLEAKKEVQAILGITQEGGGTERVARVPRVNDNQDQRDVQAIRKKLQKVANECQPVTKGDPVWKYLRNTRMLDLPRMPLGIRFHPGLEYWHVNGQDDLLLPNHEEGKLVKLGVYPAMVAIVRAPDGRPVCLHRTFLTPDGRKADVPKAKKLMKSLGIEGGAIRLSNPQGTILGVAEGIESALAASVMTGQSVWAAVSATILKKFVVPQEVEHLVIFADNDKPDEKGRRAGQEAAKFLHDRVVESGKKCSIITPSIPGTDMWDVYEQDLCRRKAA</sequence>
<dbReference type="InterPro" id="IPR013237">
    <property type="entry name" value="Phage_T7_Gp4_N"/>
</dbReference>
<dbReference type="Pfam" id="PF13362">
    <property type="entry name" value="Toprim_3"/>
    <property type="match status" value="1"/>
</dbReference>
<proteinExistence type="predicted"/>
<name>A0ABZ2XQ20_9RHOO</name>
<geneLocation type="plasmid" evidence="8 9">
    <name>unnamed1</name>
</geneLocation>
<keyword evidence="9" id="KW-1185">Reference proteome</keyword>
<protein>
    <submittedName>
        <fullName evidence="8">Toprim domain-containing protein</fullName>
    </submittedName>
</protein>
<dbReference type="InterPro" id="IPR036977">
    <property type="entry name" value="DNA_primase_Znf_CHC2"/>
</dbReference>
<dbReference type="InterPro" id="IPR034154">
    <property type="entry name" value="TOPRIM_DnaG/twinkle"/>
</dbReference>
<gene>
    <name evidence="8" type="ORF">AADV58_17255</name>
</gene>
<dbReference type="Pfam" id="PF08273">
    <property type="entry name" value="Zn_Ribbon_Prim"/>
    <property type="match status" value="1"/>
</dbReference>
<dbReference type="RefSeq" id="WP_341744816.1">
    <property type="nucleotide sequence ID" value="NZ_CP151407.1"/>
</dbReference>
<dbReference type="EMBL" id="CP151407">
    <property type="protein sequence ID" value="WZJ23504.1"/>
    <property type="molecule type" value="Genomic_DNA"/>
</dbReference>
<keyword evidence="1" id="KW-0240">DNA-directed RNA polymerase</keyword>
<dbReference type="Proteomes" id="UP001479520">
    <property type="component" value="Plasmid unnamed1"/>
</dbReference>
<accession>A0ABZ2XQ20</accession>
<feature type="domain" description="DNA primase/helicase Gp4 N-terminal Bacteriophage T7-like" evidence="7">
    <location>
        <begin position="28"/>
        <end position="63"/>
    </location>
</feature>
<dbReference type="InterPro" id="IPR055570">
    <property type="entry name" value="DUF7146"/>
</dbReference>
<keyword evidence="6" id="KW-0804">Transcription</keyword>
<keyword evidence="4" id="KW-0548">Nucleotidyltransferase</keyword>
<evidence type="ECO:0000256" key="2">
    <source>
        <dbReference type="ARBA" id="ARBA00022515"/>
    </source>
</evidence>
<dbReference type="SUPFAM" id="SSF57783">
    <property type="entry name" value="Zinc beta-ribbon"/>
    <property type="match status" value="1"/>
</dbReference>
<evidence type="ECO:0000313" key="8">
    <source>
        <dbReference type="EMBL" id="WZJ23504.1"/>
    </source>
</evidence>
<evidence type="ECO:0000259" key="7">
    <source>
        <dbReference type="SMART" id="SM00778"/>
    </source>
</evidence>
<keyword evidence="5" id="KW-0235">DNA replication</keyword>
<dbReference type="Pfam" id="PF23639">
    <property type="entry name" value="DUF7146"/>
    <property type="match status" value="1"/>
</dbReference>
<keyword evidence="3" id="KW-0808">Transferase</keyword>
<evidence type="ECO:0000256" key="1">
    <source>
        <dbReference type="ARBA" id="ARBA00022478"/>
    </source>
</evidence>
<evidence type="ECO:0000256" key="4">
    <source>
        <dbReference type="ARBA" id="ARBA00022695"/>
    </source>
</evidence>